<protein>
    <submittedName>
        <fullName evidence="2">DUF481 domain-containing protein</fullName>
    </submittedName>
</protein>
<feature type="chain" id="PRO_5029640509" evidence="1">
    <location>
        <begin position="20"/>
        <end position="243"/>
    </location>
</feature>
<feature type="signal peptide" evidence="1">
    <location>
        <begin position="1"/>
        <end position="19"/>
    </location>
</feature>
<dbReference type="RefSeq" id="WP_169606011.1">
    <property type="nucleotide sequence ID" value="NZ_CP051682.1"/>
</dbReference>
<name>A0A7L5E0E0_9SPHI</name>
<organism evidence="2 3">
    <name type="scientific">Mucilaginibacter robiniae</name>
    <dbReference type="NCBI Taxonomy" id="2728022"/>
    <lineage>
        <taxon>Bacteria</taxon>
        <taxon>Pseudomonadati</taxon>
        <taxon>Bacteroidota</taxon>
        <taxon>Sphingobacteriia</taxon>
        <taxon>Sphingobacteriales</taxon>
        <taxon>Sphingobacteriaceae</taxon>
        <taxon>Mucilaginibacter</taxon>
    </lineage>
</organism>
<proteinExistence type="predicted"/>
<dbReference type="EMBL" id="CP051682">
    <property type="protein sequence ID" value="QJD94994.1"/>
    <property type="molecule type" value="Genomic_DNA"/>
</dbReference>
<evidence type="ECO:0000313" key="2">
    <source>
        <dbReference type="EMBL" id="QJD94994.1"/>
    </source>
</evidence>
<dbReference type="KEGG" id="mrob:HH214_03415"/>
<dbReference type="Pfam" id="PF04338">
    <property type="entry name" value="DUF481"/>
    <property type="match status" value="1"/>
</dbReference>
<accession>A0A7L5E0E0</accession>
<sequence length="243" mass="28036">MYKYFTVFIFLFFAKAALAQFNDTTHYHLLLNPSGTINRARDANSYLLNNVFKFDVKRKDVALNYSTNWVYGKANSALSNNDFSTVLDVNLYKAIPHAYYWGLANYNTSYSLKIYNQLLAGGGIAYSILDKPNGYLNISDGILYDLSDIQQNDTTRSTYHTYRNSLRLQFHFLINNIITLDSGNFLQNSLKKGNDYIIRSNFSVGLKLRKWLSINGALNYNKETRTQSETLLVTYGLQLERYF</sequence>
<reference evidence="2 3" key="1">
    <citation type="submission" date="2020-04" db="EMBL/GenBank/DDBJ databases">
        <title>Genome sequencing of novel species.</title>
        <authorList>
            <person name="Heo J."/>
            <person name="Kim S.-J."/>
            <person name="Kim J.-S."/>
            <person name="Hong S.-B."/>
            <person name="Kwon S.-W."/>
        </authorList>
    </citation>
    <scope>NUCLEOTIDE SEQUENCE [LARGE SCALE GENOMIC DNA]</scope>
    <source>
        <strain evidence="2 3">F39-2</strain>
    </source>
</reference>
<gene>
    <name evidence="2" type="ORF">HH214_03415</name>
</gene>
<dbReference type="Proteomes" id="UP000503278">
    <property type="component" value="Chromosome"/>
</dbReference>
<evidence type="ECO:0000313" key="3">
    <source>
        <dbReference type="Proteomes" id="UP000503278"/>
    </source>
</evidence>
<evidence type="ECO:0000256" key="1">
    <source>
        <dbReference type="SAM" id="SignalP"/>
    </source>
</evidence>
<keyword evidence="1" id="KW-0732">Signal</keyword>
<keyword evidence="3" id="KW-1185">Reference proteome</keyword>
<dbReference type="InterPro" id="IPR007433">
    <property type="entry name" value="DUF481"/>
</dbReference>
<dbReference type="AlphaFoldDB" id="A0A7L5E0E0"/>